<keyword evidence="2 8" id="KW-1277">Toxin-antitoxin system</keyword>
<feature type="domain" description="PIN" evidence="9">
    <location>
        <begin position="1"/>
        <end position="123"/>
    </location>
</feature>
<evidence type="ECO:0000256" key="7">
    <source>
        <dbReference type="ARBA" id="ARBA00038093"/>
    </source>
</evidence>
<evidence type="ECO:0000256" key="1">
    <source>
        <dbReference type="ARBA" id="ARBA00001946"/>
    </source>
</evidence>
<dbReference type="InterPro" id="IPR022907">
    <property type="entry name" value="VapC_family"/>
</dbReference>
<comment type="function">
    <text evidence="8">Toxic component of a toxin-antitoxin (TA) system. An RNase.</text>
</comment>
<keyword evidence="3 8" id="KW-0540">Nuclease</keyword>
<evidence type="ECO:0000256" key="3">
    <source>
        <dbReference type="ARBA" id="ARBA00022722"/>
    </source>
</evidence>
<evidence type="ECO:0000256" key="8">
    <source>
        <dbReference type="HAMAP-Rule" id="MF_00265"/>
    </source>
</evidence>
<dbReference type="EC" id="3.1.-.-" evidence="8"/>
<dbReference type="GO" id="GO:0000287">
    <property type="term" value="F:magnesium ion binding"/>
    <property type="evidence" value="ECO:0007669"/>
    <property type="project" value="UniProtKB-UniRule"/>
</dbReference>
<dbReference type="InterPro" id="IPR002716">
    <property type="entry name" value="PIN_dom"/>
</dbReference>
<keyword evidence="4 8" id="KW-0479">Metal-binding</keyword>
<dbReference type="HAMAP" id="MF_00265">
    <property type="entry name" value="VapC_Nob1"/>
    <property type="match status" value="1"/>
</dbReference>
<evidence type="ECO:0000256" key="6">
    <source>
        <dbReference type="ARBA" id="ARBA00022842"/>
    </source>
</evidence>
<dbReference type="CDD" id="cd18754">
    <property type="entry name" value="PIN_VapC4-5_FitB-like"/>
    <property type="match status" value="1"/>
</dbReference>
<keyword evidence="6 8" id="KW-0460">Magnesium</keyword>
<dbReference type="GO" id="GO:0016787">
    <property type="term" value="F:hydrolase activity"/>
    <property type="evidence" value="ECO:0007669"/>
    <property type="project" value="UniProtKB-KW"/>
</dbReference>
<evidence type="ECO:0000259" key="9">
    <source>
        <dbReference type="Pfam" id="PF01850"/>
    </source>
</evidence>
<protein>
    <recommendedName>
        <fullName evidence="8">Ribonuclease VapC</fullName>
        <shortName evidence="8">RNase VapC</shortName>
        <ecNumber evidence="8">3.1.-.-</ecNumber>
    </recommendedName>
    <alternativeName>
        <fullName evidence="8">Toxin VapC</fullName>
    </alternativeName>
</protein>
<comment type="caution">
    <text evidence="10">The sequence shown here is derived from an EMBL/GenBank/DDBJ whole genome shotgun (WGS) entry which is preliminary data.</text>
</comment>
<dbReference type="SUPFAM" id="SSF88723">
    <property type="entry name" value="PIN domain-like"/>
    <property type="match status" value="1"/>
</dbReference>
<sequence>MILDTSFLIDLFKNKPEAIIKAQELDKTSQPMRTTTITVFELWQGLEDLQNPIKRNRMEQFLNSQGLLQFDVESAKKAGIIFAQLERRGEIIEEGDCMIAGIALHHNEPLLTRNTKHFKRIKGLKIETY</sequence>
<comment type="cofactor">
    <cofactor evidence="1 8">
        <name>Mg(2+)</name>
        <dbReference type="ChEBI" id="CHEBI:18420"/>
    </cofactor>
</comment>
<accession>A0A1F6V2L7</accession>
<dbReference type="InterPro" id="IPR050556">
    <property type="entry name" value="Type_II_TA_system_RNase"/>
</dbReference>
<dbReference type="InterPro" id="IPR029060">
    <property type="entry name" value="PIN-like_dom_sf"/>
</dbReference>
<dbReference type="GO" id="GO:0090729">
    <property type="term" value="F:toxin activity"/>
    <property type="evidence" value="ECO:0007669"/>
    <property type="project" value="UniProtKB-KW"/>
</dbReference>
<dbReference type="Gene3D" id="3.40.50.1010">
    <property type="entry name" value="5'-nuclease"/>
    <property type="match status" value="1"/>
</dbReference>
<dbReference type="Proteomes" id="UP000178700">
    <property type="component" value="Unassembled WGS sequence"/>
</dbReference>
<dbReference type="GO" id="GO:0004540">
    <property type="term" value="F:RNA nuclease activity"/>
    <property type="evidence" value="ECO:0007669"/>
    <property type="project" value="InterPro"/>
</dbReference>
<dbReference type="PANTHER" id="PTHR33653:SF1">
    <property type="entry name" value="RIBONUCLEASE VAPC2"/>
    <property type="match status" value="1"/>
</dbReference>
<dbReference type="PANTHER" id="PTHR33653">
    <property type="entry name" value="RIBONUCLEASE VAPC2"/>
    <property type="match status" value="1"/>
</dbReference>
<keyword evidence="5 8" id="KW-0378">Hydrolase</keyword>
<evidence type="ECO:0000313" key="10">
    <source>
        <dbReference type="EMBL" id="OGI64011.1"/>
    </source>
</evidence>
<feature type="binding site" evidence="8">
    <location>
        <position position="96"/>
    </location>
    <ligand>
        <name>Mg(2+)</name>
        <dbReference type="ChEBI" id="CHEBI:18420"/>
    </ligand>
</feature>
<evidence type="ECO:0000313" key="11">
    <source>
        <dbReference type="Proteomes" id="UP000178700"/>
    </source>
</evidence>
<feature type="binding site" evidence="8">
    <location>
        <position position="4"/>
    </location>
    <ligand>
        <name>Mg(2+)</name>
        <dbReference type="ChEBI" id="CHEBI:18420"/>
    </ligand>
</feature>
<evidence type="ECO:0000256" key="4">
    <source>
        <dbReference type="ARBA" id="ARBA00022723"/>
    </source>
</evidence>
<evidence type="ECO:0000256" key="2">
    <source>
        <dbReference type="ARBA" id="ARBA00022649"/>
    </source>
</evidence>
<name>A0A1F6V2L7_9BACT</name>
<gene>
    <name evidence="8" type="primary">vapC</name>
    <name evidence="10" type="ORF">A2642_00540</name>
</gene>
<organism evidence="10 11">
    <name type="scientific">Candidatus Nomurabacteria bacterium RIFCSPHIGHO2_01_FULL_39_10</name>
    <dbReference type="NCBI Taxonomy" id="1801733"/>
    <lineage>
        <taxon>Bacteria</taxon>
        <taxon>Candidatus Nomuraibacteriota</taxon>
    </lineage>
</organism>
<keyword evidence="8" id="KW-0800">Toxin</keyword>
<reference evidence="10 11" key="1">
    <citation type="journal article" date="2016" name="Nat. Commun.">
        <title>Thousands of microbial genomes shed light on interconnected biogeochemical processes in an aquifer system.</title>
        <authorList>
            <person name="Anantharaman K."/>
            <person name="Brown C.T."/>
            <person name="Hug L.A."/>
            <person name="Sharon I."/>
            <person name="Castelle C.J."/>
            <person name="Probst A.J."/>
            <person name="Thomas B.C."/>
            <person name="Singh A."/>
            <person name="Wilkins M.J."/>
            <person name="Karaoz U."/>
            <person name="Brodie E.L."/>
            <person name="Williams K.H."/>
            <person name="Hubbard S.S."/>
            <person name="Banfield J.F."/>
        </authorList>
    </citation>
    <scope>NUCLEOTIDE SEQUENCE [LARGE SCALE GENOMIC DNA]</scope>
</reference>
<proteinExistence type="inferred from homology"/>
<dbReference type="EMBL" id="MFTJ01000060">
    <property type="protein sequence ID" value="OGI64011.1"/>
    <property type="molecule type" value="Genomic_DNA"/>
</dbReference>
<dbReference type="Pfam" id="PF01850">
    <property type="entry name" value="PIN"/>
    <property type="match status" value="1"/>
</dbReference>
<dbReference type="AlphaFoldDB" id="A0A1F6V2L7"/>
<comment type="similarity">
    <text evidence="7 8">Belongs to the PINc/VapC protein family.</text>
</comment>
<evidence type="ECO:0000256" key="5">
    <source>
        <dbReference type="ARBA" id="ARBA00022801"/>
    </source>
</evidence>